<dbReference type="Pfam" id="PF14017">
    <property type="entry name" value="DUF4233"/>
    <property type="match status" value="1"/>
</dbReference>
<keyword evidence="1" id="KW-0472">Membrane</keyword>
<reference evidence="2 3" key="1">
    <citation type="submission" date="2021-01" db="EMBL/GenBank/DDBJ databases">
        <title>Whole genome shotgun sequence of Actinoplanes couchii NBRC 106145.</title>
        <authorList>
            <person name="Komaki H."/>
            <person name="Tamura T."/>
        </authorList>
    </citation>
    <scope>NUCLEOTIDE SEQUENCE [LARGE SCALE GENOMIC DNA]</scope>
    <source>
        <strain evidence="2 3">NBRC 106145</strain>
    </source>
</reference>
<feature type="transmembrane region" description="Helical" evidence="1">
    <location>
        <begin position="20"/>
        <end position="38"/>
    </location>
</feature>
<comment type="caution">
    <text evidence="2">The sequence shown here is derived from an EMBL/GenBank/DDBJ whole genome shotgun (WGS) entry which is preliminary data.</text>
</comment>
<evidence type="ECO:0000256" key="1">
    <source>
        <dbReference type="SAM" id="Phobius"/>
    </source>
</evidence>
<dbReference type="RefSeq" id="WP_203809205.1">
    <property type="nucleotide sequence ID" value="NZ_BAAAQE010000031.1"/>
</dbReference>
<protein>
    <recommendedName>
        <fullName evidence="4">DUF4233 domain-containing protein</fullName>
    </recommendedName>
</protein>
<evidence type="ECO:0000313" key="2">
    <source>
        <dbReference type="EMBL" id="GID61340.1"/>
    </source>
</evidence>
<name>A0ABQ3XS96_9ACTN</name>
<evidence type="ECO:0008006" key="4">
    <source>
        <dbReference type="Google" id="ProtNLM"/>
    </source>
</evidence>
<sequence>MTEQKPSGLKNPVAAVRGLGAATLGFEVIVLLLMIAPLKMLAGADSGTPIIAVLVLAVVAALLTGMMKRDWAWHAGSGVQVLLLAGGFLHWTLAAVGVIFGLAWVYALHVRRSILG</sequence>
<keyword evidence="1" id="KW-1133">Transmembrane helix</keyword>
<proteinExistence type="predicted"/>
<accession>A0ABQ3XS96</accession>
<keyword evidence="1" id="KW-0812">Transmembrane</keyword>
<organism evidence="2 3">
    <name type="scientific">Actinoplanes couchii</name>
    <dbReference type="NCBI Taxonomy" id="403638"/>
    <lineage>
        <taxon>Bacteria</taxon>
        <taxon>Bacillati</taxon>
        <taxon>Actinomycetota</taxon>
        <taxon>Actinomycetes</taxon>
        <taxon>Micromonosporales</taxon>
        <taxon>Micromonosporaceae</taxon>
        <taxon>Actinoplanes</taxon>
    </lineage>
</organism>
<dbReference type="Proteomes" id="UP000612282">
    <property type="component" value="Unassembled WGS sequence"/>
</dbReference>
<dbReference type="InterPro" id="IPR025327">
    <property type="entry name" value="DUF4233"/>
</dbReference>
<dbReference type="EMBL" id="BOMG01000124">
    <property type="protein sequence ID" value="GID61340.1"/>
    <property type="molecule type" value="Genomic_DNA"/>
</dbReference>
<feature type="transmembrane region" description="Helical" evidence="1">
    <location>
        <begin position="88"/>
        <end position="108"/>
    </location>
</feature>
<keyword evidence="3" id="KW-1185">Reference proteome</keyword>
<evidence type="ECO:0000313" key="3">
    <source>
        <dbReference type="Proteomes" id="UP000612282"/>
    </source>
</evidence>
<gene>
    <name evidence="2" type="ORF">Aco03nite_097440</name>
</gene>
<feature type="transmembrane region" description="Helical" evidence="1">
    <location>
        <begin position="50"/>
        <end position="68"/>
    </location>
</feature>